<gene>
    <name evidence="7" type="ORF">CKO45_21975</name>
</gene>
<keyword evidence="4" id="KW-0804">Transcription</keyword>
<feature type="region of interest" description="Disordered" evidence="5">
    <location>
        <begin position="1"/>
        <end position="43"/>
    </location>
</feature>
<dbReference type="PROSITE" id="PS50931">
    <property type="entry name" value="HTH_LYSR"/>
    <property type="match status" value="1"/>
</dbReference>
<dbReference type="Gene3D" id="3.40.190.290">
    <property type="match status" value="1"/>
</dbReference>
<evidence type="ECO:0000256" key="4">
    <source>
        <dbReference type="ARBA" id="ARBA00023163"/>
    </source>
</evidence>
<evidence type="ECO:0000256" key="3">
    <source>
        <dbReference type="ARBA" id="ARBA00023125"/>
    </source>
</evidence>
<feature type="domain" description="HTH lysR-type" evidence="6">
    <location>
        <begin position="67"/>
        <end position="124"/>
    </location>
</feature>
<proteinExistence type="inferred from homology"/>
<evidence type="ECO:0000313" key="7">
    <source>
        <dbReference type="EMBL" id="MBK1660891.1"/>
    </source>
</evidence>
<comment type="caution">
    <text evidence="7">The sequence shown here is derived from an EMBL/GenBank/DDBJ whole genome shotgun (WGS) entry which is preliminary data.</text>
</comment>
<dbReference type="EMBL" id="NRSG01000224">
    <property type="protein sequence ID" value="MBK1660891.1"/>
    <property type="molecule type" value="Genomic_DNA"/>
</dbReference>
<name>A0ABS1D369_9PROT</name>
<dbReference type="InterPro" id="IPR005119">
    <property type="entry name" value="LysR_subst-bd"/>
</dbReference>
<evidence type="ECO:0000256" key="1">
    <source>
        <dbReference type="ARBA" id="ARBA00009437"/>
    </source>
</evidence>
<dbReference type="PANTHER" id="PTHR30419">
    <property type="entry name" value="HTH-TYPE TRANSCRIPTIONAL REGULATOR YBHD"/>
    <property type="match status" value="1"/>
</dbReference>
<reference evidence="7 8" key="1">
    <citation type="journal article" date="2020" name="Microorganisms">
        <title>Osmotic Adaptation and Compatible Solute Biosynthesis of Phototrophic Bacteria as Revealed from Genome Analyses.</title>
        <authorList>
            <person name="Imhoff J.F."/>
            <person name="Rahn T."/>
            <person name="Kunzel S."/>
            <person name="Keller A."/>
            <person name="Neulinger S.C."/>
        </authorList>
    </citation>
    <scope>NUCLEOTIDE SEQUENCE [LARGE SCALE GENOMIC DNA]</scope>
    <source>
        <strain evidence="7 8">DSM 15382</strain>
    </source>
</reference>
<organism evidence="7 8">
    <name type="scientific">Paracraurococcus ruber</name>
    <dbReference type="NCBI Taxonomy" id="77675"/>
    <lineage>
        <taxon>Bacteria</taxon>
        <taxon>Pseudomonadati</taxon>
        <taxon>Pseudomonadota</taxon>
        <taxon>Alphaproteobacteria</taxon>
        <taxon>Acetobacterales</taxon>
        <taxon>Roseomonadaceae</taxon>
        <taxon>Paracraurococcus</taxon>
    </lineage>
</organism>
<keyword evidence="2" id="KW-0805">Transcription regulation</keyword>
<dbReference type="PANTHER" id="PTHR30419:SF2">
    <property type="entry name" value="LYSR FAMILY TRANSCRIPTIONAL REGULATOR"/>
    <property type="match status" value="1"/>
</dbReference>
<dbReference type="SUPFAM" id="SSF53850">
    <property type="entry name" value="Periplasmic binding protein-like II"/>
    <property type="match status" value="1"/>
</dbReference>
<keyword evidence="3" id="KW-0238">DNA-binding</keyword>
<dbReference type="Pfam" id="PF03466">
    <property type="entry name" value="LysR_substrate"/>
    <property type="match status" value="1"/>
</dbReference>
<evidence type="ECO:0000259" key="6">
    <source>
        <dbReference type="PROSITE" id="PS50931"/>
    </source>
</evidence>
<dbReference type="InterPro" id="IPR036388">
    <property type="entry name" value="WH-like_DNA-bd_sf"/>
</dbReference>
<comment type="similarity">
    <text evidence="1">Belongs to the LysR transcriptional regulatory family.</text>
</comment>
<keyword evidence="8" id="KW-1185">Reference proteome</keyword>
<dbReference type="Pfam" id="PF00126">
    <property type="entry name" value="HTH_1"/>
    <property type="match status" value="1"/>
</dbReference>
<protein>
    <recommendedName>
        <fullName evidence="6">HTH lysR-type domain-containing protein</fullName>
    </recommendedName>
</protein>
<dbReference type="Gene3D" id="1.10.10.10">
    <property type="entry name" value="Winged helix-like DNA-binding domain superfamily/Winged helix DNA-binding domain"/>
    <property type="match status" value="1"/>
</dbReference>
<evidence type="ECO:0000313" key="8">
    <source>
        <dbReference type="Proteomes" id="UP000697995"/>
    </source>
</evidence>
<dbReference type="InterPro" id="IPR036390">
    <property type="entry name" value="WH_DNA-bd_sf"/>
</dbReference>
<accession>A0ABS1D369</accession>
<sequence length="367" mass="38925">MRPDVMGGEVGRRRAGRGPGSRGPGRPVGPACPAPWAGSPPDPPGCPPAARIFGMPRTPLSWSALGLDLVTLRVFKAAVEERSLARAAEREHLALSALSRRIAEMEARLGTALLRRHDRGVEPTAAGAVLLRHLGPLFDLLDRAFADVEAFAAGARGHVRLHANISAVAGFLPGALAGFLTANPGIEVSLEERWTSDILHAVRIGAADLGLGSGTVRDAPAELHLIPWREDRLVAVLPRGHPLARHAAPLRFAALAAEPFVGLSAASALQQLYRREAEALGTALRERIGVASFDGVRRMVEAGLGVAILPDTALRDAGPGVVLRPIEEPWAHRPLTLCVRRDTEALPAAARLLAAHLLGREFPIREG</sequence>
<feature type="compositionally biased region" description="Pro residues" evidence="5">
    <location>
        <begin position="30"/>
        <end position="43"/>
    </location>
</feature>
<dbReference type="InterPro" id="IPR000847">
    <property type="entry name" value="LysR_HTH_N"/>
</dbReference>
<evidence type="ECO:0000256" key="2">
    <source>
        <dbReference type="ARBA" id="ARBA00023015"/>
    </source>
</evidence>
<dbReference type="SUPFAM" id="SSF46785">
    <property type="entry name" value="Winged helix' DNA-binding domain"/>
    <property type="match status" value="1"/>
</dbReference>
<dbReference type="Proteomes" id="UP000697995">
    <property type="component" value="Unassembled WGS sequence"/>
</dbReference>
<dbReference type="InterPro" id="IPR050950">
    <property type="entry name" value="HTH-type_LysR_regulators"/>
</dbReference>
<evidence type="ECO:0000256" key="5">
    <source>
        <dbReference type="SAM" id="MobiDB-lite"/>
    </source>
</evidence>